<feature type="region of interest" description="Disordered" evidence="9">
    <location>
        <begin position="270"/>
        <end position="309"/>
    </location>
</feature>
<evidence type="ECO:0000256" key="1">
    <source>
        <dbReference type="ARBA" id="ARBA00003989"/>
    </source>
</evidence>
<comment type="caution">
    <text evidence="10">The sequence shown here is derived from an EMBL/GenBank/DDBJ whole genome shotgun (WGS) entry which is preliminary data.</text>
</comment>
<dbReference type="PANTHER" id="PTHR41164">
    <property type="entry name" value="CURLI PRODUCTION ASSEMBLY/TRANSPORT COMPONENT CSGG"/>
    <property type="match status" value="1"/>
</dbReference>
<keyword evidence="8" id="KW-0449">Lipoprotein</keyword>
<dbReference type="Pfam" id="PF03783">
    <property type="entry name" value="CsgG"/>
    <property type="match status" value="1"/>
</dbReference>
<dbReference type="AlphaFoldDB" id="A0A0R2XWN2"/>
<keyword evidence="5" id="KW-0732">Signal</keyword>
<dbReference type="GO" id="GO:0030288">
    <property type="term" value="C:outer membrane-bounded periplasmic space"/>
    <property type="evidence" value="ECO:0007669"/>
    <property type="project" value="InterPro"/>
</dbReference>
<evidence type="ECO:0000313" key="10">
    <source>
        <dbReference type="EMBL" id="KRP38475.1"/>
    </source>
</evidence>
<comment type="function">
    <text evidence="1">May be involved in the biogenesis of curli organelles.</text>
</comment>
<organism evidence="10 11">
    <name type="scientific">OM182 bacterium BACL3 MAG-120531-bin86</name>
    <dbReference type="NCBI Taxonomy" id="1655628"/>
    <lineage>
        <taxon>Bacteria</taxon>
        <taxon>Pseudomonadati</taxon>
        <taxon>Pseudomonadota</taxon>
        <taxon>Gammaproteobacteria</taxon>
        <taxon>OMG group</taxon>
        <taxon>OM182 clade</taxon>
    </lineage>
</organism>
<evidence type="ECO:0000256" key="3">
    <source>
        <dbReference type="ARBA" id="ARBA00014028"/>
    </source>
</evidence>
<keyword evidence="4" id="KW-1003">Cell membrane</keyword>
<protein>
    <recommendedName>
        <fullName evidence="3">Curli production assembly/transport component CsgG</fullName>
    </recommendedName>
</protein>
<sequence>MLQKLHSIATLSFALIFSVFSTISVADSNLPIIAITKIKAPVNDTYRNYRVNAKEGNFQTMLETQMTQVGRFKIIERNRVDEILGEQGLNNEFGDGSTAGGGFNVAGVDYLVYGAITKLGQRKSAIGTGNFVSAALITEFSVDVKVVDASTGEVRKAETVAVEAKTADGMATGSFATVKGEGDPLSDVQRIAAKKVAALIATSIFPIEVVKGGDVVYLNYGSAILDKGDIVSAYRPGEELIDEATGISLGSEESFEGELEVTETTAQFSKAKLLSGETPSKGSLIRIKQKSSEKSSSNGKPGEKRGRKI</sequence>
<accession>A0A0R2XWN2</accession>
<dbReference type="Gene3D" id="3.40.50.10610">
    <property type="entry name" value="ABC-type transport auxiliary lipoprotein component"/>
    <property type="match status" value="1"/>
</dbReference>
<dbReference type="PANTHER" id="PTHR41164:SF1">
    <property type="entry name" value="CURLI PRODUCTION ASSEMBLY_TRANSPORT COMPONENT CSGG"/>
    <property type="match status" value="1"/>
</dbReference>
<reference evidence="10 11" key="1">
    <citation type="submission" date="2015-10" db="EMBL/GenBank/DDBJ databases">
        <title>Metagenome-Assembled Genomes uncover a global brackish microbiome.</title>
        <authorList>
            <person name="Hugerth L.W."/>
            <person name="Larsson J."/>
            <person name="Alneberg J."/>
            <person name="Lindh M.V."/>
            <person name="Legrand C."/>
            <person name="Pinhassi J."/>
            <person name="Andersson A.F."/>
        </authorList>
    </citation>
    <scope>NUCLEOTIDE SEQUENCE [LARGE SCALE GENOMIC DNA]</scope>
    <source>
        <strain evidence="10">BACL3 MAG-120531-bin86</strain>
    </source>
</reference>
<dbReference type="Proteomes" id="UP000052124">
    <property type="component" value="Unassembled WGS sequence"/>
</dbReference>
<keyword evidence="6" id="KW-0472">Membrane</keyword>
<dbReference type="InterPro" id="IPR005534">
    <property type="entry name" value="Curli_assmbl/transp-comp_CsgG"/>
</dbReference>
<evidence type="ECO:0000256" key="8">
    <source>
        <dbReference type="ARBA" id="ARBA00023288"/>
    </source>
</evidence>
<evidence type="ECO:0000256" key="7">
    <source>
        <dbReference type="ARBA" id="ARBA00023139"/>
    </source>
</evidence>
<evidence type="ECO:0000256" key="6">
    <source>
        <dbReference type="ARBA" id="ARBA00023136"/>
    </source>
</evidence>
<name>A0A0R2XWN2_9GAMM</name>
<dbReference type="EMBL" id="LIDH01000138">
    <property type="protein sequence ID" value="KRP38475.1"/>
    <property type="molecule type" value="Genomic_DNA"/>
</dbReference>
<proteinExistence type="inferred from homology"/>
<keyword evidence="7" id="KW-0564">Palmitate</keyword>
<evidence type="ECO:0000313" key="11">
    <source>
        <dbReference type="Proteomes" id="UP000052124"/>
    </source>
</evidence>
<gene>
    <name evidence="10" type="ORF">ABS26_04330</name>
</gene>
<evidence type="ECO:0000256" key="5">
    <source>
        <dbReference type="ARBA" id="ARBA00022729"/>
    </source>
</evidence>
<comment type="similarity">
    <text evidence="2">Belongs to the CsgG family.</text>
</comment>
<evidence type="ECO:0000256" key="2">
    <source>
        <dbReference type="ARBA" id="ARBA00008899"/>
    </source>
</evidence>
<evidence type="ECO:0000256" key="4">
    <source>
        <dbReference type="ARBA" id="ARBA00022475"/>
    </source>
</evidence>
<evidence type="ECO:0000256" key="9">
    <source>
        <dbReference type="SAM" id="MobiDB-lite"/>
    </source>
</evidence>